<dbReference type="Proteomes" id="UP000502117">
    <property type="component" value="Chromosome"/>
</dbReference>
<proteinExistence type="predicted"/>
<reference evidence="1 2" key="1">
    <citation type="submission" date="2019-11" db="EMBL/GenBank/DDBJ databases">
        <title>Complete Genome Sequence of Shewanella chilikensis Strain DC57, Isolated from Corroded Seal Rings at a floating production facility in Australia.</title>
        <authorList>
            <person name="Salgar-Chaparro S.J."/>
            <person name="Castillo-Villamizar G.A."/>
            <person name="Poehlein A."/>
            <person name="Daniel R."/>
            <person name="Machuca L."/>
        </authorList>
    </citation>
    <scope>NUCLEOTIDE SEQUENCE [LARGE SCALE GENOMIC DNA]</scope>
    <source>
        <strain evidence="1 2">DC57</strain>
    </source>
</reference>
<protein>
    <submittedName>
        <fullName evidence="1">Uncharacterized protein</fullName>
    </submittedName>
</protein>
<organism evidence="1 2">
    <name type="scientific">Shewanella chilikensis</name>
    <dbReference type="NCBI Taxonomy" id="558541"/>
    <lineage>
        <taxon>Bacteria</taxon>
        <taxon>Pseudomonadati</taxon>
        <taxon>Pseudomonadota</taxon>
        <taxon>Gammaproteobacteria</taxon>
        <taxon>Alteromonadales</taxon>
        <taxon>Shewanellaceae</taxon>
        <taxon>Shewanella</taxon>
    </lineage>
</organism>
<evidence type="ECO:0000313" key="2">
    <source>
        <dbReference type="Proteomes" id="UP000502117"/>
    </source>
</evidence>
<evidence type="ECO:0000313" key="1">
    <source>
        <dbReference type="EMBL" id="QIJ06336.1"/>
    </source>
</evidence>
<dbReference type="AlphaFoldDB" id="A0A6G7LWZ9"/>
<dbReference type="KEGG" id="schk:GII14_20610"/>
<accession>A0A6G7LWZ9</accession>
<gene>
    <name evidence="1" type="ORF">GII14_20610</name>
</gene>
<name>A0A6G7LWZ9_9GAMM</name>
<dbReference type="RefSeq" id="WP_165565836.1">
    <property type="nucleotide sequence ID" value="NZ_CP045857.1"/>
</dbReference>
<sequence>MAWMQQQKLNLEGGELHCRYYPLSSRLELEWLGQQCFCQRLYGLPRRQTIVLNGQDYRLEIIPLPLWRAELIAANGSSWPLLPERRRRGLIRWGYSLSLAALRLAAKILS</sequence>
<dbReference type="EMBL" id="CP045857">
    <property type="protein sequence ID" value="QIJ06336.1"/>
    <property type="molecule type" value="Genomic_DNA"/>
</dbReference>